<dbReference type="Proteomes" id="UP001596395">
    <property type="component" value="Unassembled WGS sequence"/>
</dbReference>
<keyword evidence="1" id="KW-1133">Transmembrane helix</keyword>
<dbReference type="AlphaFoldDB" id="A0ABD5VHJ3"/>
<keyword evidence="1" id="KW-0472">Membrane</keyword>
<reference evidence="2 3" key="1">
    <citation type="journal article" date="2019" name="Int. J. Syst. Evol. Microbiol.">
        <title>The Global Catalogue of Microorganisms (GCM) 10K type strain sequencing project: providing services to taxonomists for standard genome sequencing and annotation.</title>
        <authorList>
            <consortium name="The Broad Institute Genomics Platform"/>
            <consortium name="The Broad Institute Genome Sequencing Center for Infectious Disease"/>
            <person name="Wu L."/>
            <person name="Ma J."/>
        </authorList>
    </citation>
    <scope>NUCLEOTIDE SEQUENCE [LARGE SCALE GENOMIC DNA]</scope>
    <source>
        <strain evidence="2 3">GX26</strain>
    </source>
</reference>
<name>A0ABD5VHJ3_9EURY</name>
<keyword evidence="3" id="KW-1185">Reference proteome</keyword>
<evidence type="ECO:0000313" key="2">
    <source>
        <dbReference type="EMBL" id="MFC6952637.1"/>
    </source>
</evidence>
<sequence>MTERPATDAVWRALRHRERNVLALAVVVAAFAVAAAVGSPTAYFAASLVAFCAWMAWFVHAVIAWIRLADF</sequence>
<evidence type="ECO:0000256" key="1">
    <source>
        <dbReference type="SAM" id="Phobius"/>
    </source>
</evidence>
<gene>
    <name evidence="2" type="ORF">ACFQGB_07145</name>
</gene>
<protein>
    <submittedName>
        <fullName evidence="2">Uncharacterized protein</fullName>
    </submittedName>
</protein>
<proteinExistence type="predicted"/>
<organism evidence="2 3">
    <name type="scientific">Halorubellus litoreus</name>
    <dbReference type="NCBI Taxonomy" id="755308"/>
    <lineage>
        <taxon>Archaea</taxon>
        <taxon>Methanobacteriati</taxon>
        <taxon>Methanobacteriota</taxon>
        <taxon>Stenosarchaea group</taxon>
        <taxon>Halobacteria</taxon>
        <taxon>Halobacteriales</taxon>
        <taxon>Halorubellaceae</taxon>
        <taxon>Halorubellus</taxon>
    </lineage>
</organism>
<comment type="caution">
    <text evidence="2">The sequence shown here is derived from an EMBL/GenBank/DDBJ whole genome shotgun (WGS) entry which is preliminary data.</text>
</comment>
<evidence type="ECO:0000313" key="3">
    <source>
        <dbReference type="Proteomes" id="UP001596395"/>
    </source>
</evidence>
<feature type="transmembrane region" description="Helical" evidence="1">
    <location>
        <begin position="44"/>
        <end position="66"/>
    </location>
</feature>
<dbReference type="RefSeq" id="WP_336349597.1">
    <property type="nucleotide sequence ID" value="NZ_JAZAQL010000001.1"/>
</dbReference>
<dbReference type="EMBL" id="JBHSXN010000001">
    <property type="protein sequence ID" value="MFC6952637.1"/>
    <property type="molecule type" value="Genomic_DNA"/>
</dbReference>
<feature type="transmembrane region" description="Helical" evidence="1">
    <location>
        <begin position="21"/>
        <end position="38"/>
    </location>
</feature>
<keyword evidence="1" id="KW-0812">Transmembrane</keyword>
<accession>A0ABD5VHJ3</accession>